<dbReference type="AlphaFoldDB" id="A0A444ZUR3"/>
<feature type="domain" description="PB1-like" evidence="2">
    <location>
        <begin position="1"/>
        <end position="102"/>
    </location>
</feature>
<feature type="region of interest" description="Disordered" evidence="1">
    <location>
        <begin position="220"/>
        <end position="252"/>
    </location>
</feature>
<accession>A0A444ZUR3</accession>
<gene>
    <name evidence="3" type="ORF">Ahy_B03g062580</name>
</gene>
<keyword evidence="4" id="KW-1185">Reference proteome</keyword>
<organism evidence="3 4">
    <name type="scientific">Arachis hypogaea</name>
    <name type="common">Peanut</name>
    <dbReference type="NCBI Taxonomy" id="3818"/>
    <lineage>
        <taxon>Eukaryota</taxon>
        <taxon>Viridiplantae</taxon>
        <taxon>Streptophyta</taxon>
        <taxon>Embryophyta</taxon>
        <taxon>Tracheophyta</taxon>
        <taxon>Spermatophyta</taxon>
        <taxon>Magnoliopsida</taxon>
        <taxon>eudicotyledons</taxon>
        <taxon>Gunneridae</taxon>
        <taxon>Pentapetalae</taxon>
        <taxon>rosids</taxon>
        <taxon>fabids</taxon>
        <taxon>Fabales</taxon>
        <taxon>Fabaceae</taxon>
        <taxon>Papilionoideae</taxon>
        <taxon>50 kb inversion clade</taxon>
        <taxon>dalbergioids sensu lato</taxon>
        <taxon>Dalbergieae</taxon>
        <taxon>Pterocarpus clade</taxon>
        <taxon>Arachis</taxon>
    </lineage>
</organism>
<protein>
    <recommendedName>
        <fullName evidence="2">PB1-like domain-containing protein</fullName>
    </recommendedName>
</protein>
<comment type="caution">
    <text evidence="3">The sequence shown here is derived from an EMBL/GenBank/DDBJ whole genome shotgun (WGS) entry which is preliminary data.</text>
</comment>
<evidence type="ECO:0000259" key="2">
    <source>
        <dbReference type="Pfam" id="PF26130"/>
    </source>
</evidence>
<dbReference type="Proteomes" id="UP000289738">
    <property type="component" value="Chromosome B03"/>
</dbReference>
<dbReference type="Pfam" id="PF26130">
    <property type="entry name" value="PB1-like"/>
    <property type="match status" value="1"/>
</dbReference>
<sequence>MEERLDIIFHNGSDFKKNVEGIMIYSPDNKACLGYLDTNTLDVFFIRNYHKEFGYNDKKHCWWHVPEKGLDNVLRNVNSDKEIREMVNCARTNEKMIDVYFEYGVSVSEVLEGGNTVVYLDEDGGEWCNAKDTDVSPQLIETHALIVASTPKVVPSHSKTTVYTTFEVTQPPPVFCGEKGHTKRGCKKKRDADAAAAIEAAKKKKKDQDILCLSSLLSSPKTNPGLKRPSKLSPRRRSSLPPTSPTVKSLQGTSSAIATKFVNLMKFIPMPGFKPPRKKN</sequence>
<dbReference type="InterPro" id="IPR058594">
    <property type="entry name" value="PB1-like_dom_pln"/>
</dbReference>
<evidence type="ECO:0000256" key="1">
    <source>
        <dbReference type="SAM" id="MobiDB-lite"/>
    </source>
</evidence>
<dbReference type="EMBL" id="SDMP01000013">
    <property type="protein sequence ID" value="RYR17917.1"/>
    <property type="molecule type" value="Genomic_DNA"/>
</dbReference>
<evidence type="ECO:0000313" key="4">
    <source>
        <dbReference type="Proteomes" id="UP000289738"/>
    </source>
</evidence>
<evidence type="ECO:0000313" key="3">
    <source>
        <dbReference type="EMBL" id="RYR17917.1"/>
    </source>
</evidence>
<reference evidence="3 4" key="1">
    <citation type="submission" date="2019-01" db="EMBL/GenBank/DDBJ databases">
        <title>Sequencing of cultivated peanut Arachis hypogaea provides insights into genome evolution and oil improvement.</title>
        <authorList>
            <person name="Chen X."/>
        </authorList>
    </citation>
    <scope>NUCLEOTIDE SEQUENCE [LARGE SCALE GENOMIC DNA]</scope>
    <source>
        <strain evidence="4">cv. Fuhuasheng</strain>
        <tissue evidence="3">Leaves</tissue>
    </source>
</reference>
<feature type="compositionally biased region" description="Basic residues" evidence="1">
    <location>
        <begin position="228"/>
        <end position="238"/>
    </location>
</feature>
<proteinExistence type="predicted"/>
<name>A0A444ZUR3_ARAHY</name>